<dbReference type="InterPro" id="IPR001087">
    <property type="entry name" value="GDSL"/>
</dbReference>
<evidence type="ECO:0008006" key="5">
    <source>
        <dbReference type="Google" id="ProtNLM"/>
    </source>
</evidence>
<keyword evidence="2" id="KW-0325">Glycoprotein</keyword>
<comment type="similarity">
    <text evidence="1">Belongs to the 'GDSL' lipolytic enzyme family.</text>
</comment>
<dbReference type="PANTHER" id="PTHR22835:SF663">
    <property type="entry name" value="LIPASE-LIKE"/>
    <property type="match status" value="1"/>
</dbReference>
<sequence>MRINDYTPLLVGKGVSSTDIQSYVPVVEQAIGALLDSLIQRRAETISVAGIYPIGCSATYLTVFQQDLGPKTGCVEWVNDLARRHNLQLQLELNRLRRTHRHSKISYADYYGPMMHLYKHPGTFGVREKLAACCGGEGPYNFSLSISCGSPGSSLCSDPSSYAG</sequence>
<evidence type="ECO:0000256" key="1">
    <source>
        <dbReference type="ARBA" id="ARBA00008668"/>
    </source>
</evidence>
<dbReference type="PANTHER" id="PTHR22835">
    <property type="entry name" value="ZINC FINGER FYVE DOMAIN CONTAINING PROTEIN"/>
    <property type="match status" value="1"/>
</dbReference>
<organism evidence="3 4">
    <name type="scientific">Zingiber officinale</name>
    <name type="common">Ginger</name>
    <name type="synonym">Amomum zingiber</name>
    <dbReference type="NCBI Taxonomy" id="94328"/>
    <lineage>
        <taxon>Eukaryota</taxon>
        <taxon>Viridiplantae</taxon>
        <taxon>Streptophyta</taxon>
        <taxon>Embryophyta</taxon>
        <taxon>Tracheophyta</taxon>
        <taxon>Spermatophyta</taxon>
        <taxon>Magnoliopsida</taxon>
        <taxon>Liliopsida</taxon>
        <taxon>Zingiberales</taxon>
        <taxon>Zingiberaceae</taxon>
        <taxon>Zingiber</taxon>
    </lineage>
</organism>
<protein>
    <recommendedName>
        <fullName evidence="5">GDSL esterase/lipase</fullName>
    </recommendedName>
</protein>
<evidence type="ECO:0000313" key="3">
    <source>
        <dbReference type="EMBL" id="KAG6534059.1"/>
    </source>
</evidence>
<dbReference type="AlphaFoldDB" id="A0A8J5LTD0"/>
<name>A0A8J5LTD0_ZINOF</name>
<comment type="caution">
    <text evidence="3">The sequence shown here is derived from an EMBL/GenBank/DDBJ whole genome shotgun (WGS) entry which is preliminary data.</text>
</comment>
<dbReference type="GO" id="GO:0016788">
    <property type="term" value="F:hydrolase activity, acting on ester bonds"/>
    <property type="evidence" value="ECO:0007669"/>
    <property type="project" value="InterPro"/>
</dbReference>
<reference evidence="3 4" key="1">
    <citation type="submission" date="2020-08" db="EMBL/GenBank/DDBJ databases">
        <title>Plant Genome Project.</title>
        <authorList>
            <person name="Zhang R.-G."/>
        </authorList>
    </citation>
    <scope>NUCLEOTIDE SEQUENCE [LARGE SCALE GENOMIC DNA]</scope>
    <source>
        <tissue evidence="3">Rhizome</tissue>
    </source>
</reference>
<dbReference type="Proteomes" id="UP000734854">
    <property type="component" value="Unassembled WGS sequence"/>
</dbReference>
<evidence type="ECO:0000256" key="2">
    <source>
        <dbReference type="ARBA" id="ARBA00023180"/>
    </source>
</evidence>
<evidence type="ECO:0000313" key="4">
    <source>
        <dbReference type="Proteomes" id="UP000734854"/>
    </source>
</evidence>
<proteinExistence type="inferred from homology"/>
<accession>A0A8J5LTD0</accession>
<keyword evidence="4" id="KW-1185">Reference proteome</keyword>
<dbReference type="EMBL" id="JACMSC010000002">
    <property type="protein sequence ID" value="KAG6534059.1"/>
    <property type="molecule type" value="Genomic_DNA"/>
</dbReference>
<dbReference type="Pfam" id="PF00657">
    <property type="entry name" value="Lipase_GDSL"/>
    <property type="match status" value="1"/>
</dbReference>
<gene>
    <name evidence="3" type="ORF">ZIOFF_007940</name>
</gene>
<dbReference type="OrthoDB" id="1600564at2759"/>